<reference evidence="1 2" key="1">
    <citation type="submission" date="2019-06" db="EMBL/GenBank/DDBJ databases">
        <title>Genome analyses of bacteria isolated from kimchi.</title>
        <authorList>
            <person name="Lee S."/>
            <person name="Ahn S."/>
            <person name="Roh S."/>
        </authorList>
    </citation>
    <scope>NUCLEOTIDE SEQUENCE [LARGE SCALE GENOMIC DNA]</scope>
    <source>
        <strain evidence="1 2">CBA4606</strain>
    </source>
</reference>
<dbReference type="AlphaFoldDB" id="A0A5B8SQ31"/>
<sequence>MNFPCHPQRIFSSSLLDGWGLLLERDIDHRRACFGRFAPVLLDTRYAKKLGPYEAGKLQPDMPLTGHFCGGYFER</sequence>
<organism evidence="1 2">
    <name type="scientific">Pistricoccus aurantiacus</name>
    <dbReference type="NCBI Taxonomy" id="1883414"/>
    <lineage>
        <taxon>Bacteria</taxon>
        <taxon>Pseudomonadati</taxon>
        <taxon>Pseudomonadota</taxon>
        <taxon>Gammaproteobacteria</taxon>
        <taxon>Oceanospirillales</taxon>
        <taxon>Halomonadaceae</taxon>
        <taxon>Pistricoccus</taxon>
    </lineage>
</organism>
<dbReference type="KEGG" id="paur:FGL86_03930"/>
<keyword evidence="2" id="KW-1185">Reference proteome</keyword>
<dbReference type="Proteomes" id="UP000321272">
    <property type="component" value="Chromosome"/>
</dbReference>
<evidence type="ECO:0000313" key="1">
    <source>
        <dbReference type="EMBL" id="QEA38304.1"/>
    </source>
</evidence>
<protein>
    <submittedName>
        <fullName evidence="1">Uncharacterized protein</fullName>
    </submittedName>
</protein>
<gene>
    <name evidence="1" type="ORF">FGL86_03930</name>
</gene>
<evidence type="ECO:0000313" key="2">
    <source>
        <dbReference type="Proteomes" id="UP000321272"/>
    </source>
</evidence>
<dbReference type="EMBL" id="CP042382">
    <property type="protein sequence ID" value="QEA38304.1"/>
    <property type="molecule type" value="Genomic_DNA"/>
</dbReference>
<proteinExistence type="predicted"/>
<accession>A0A5B8SQ31</accession>
<name>A0A5B8SQ31_9GAMM</name>